<dbReference type="InterPro" id="IPR011990">
    <property type="entry name" value="TPR-like_helical_dom_sf"/>
</dbReference>
<organism evidence="2 3">
    <name type="scientific">Mucilaginibacter terrigena</name>
    <dbReference type="NCBI Taxonomy" id="2492395"/>
    <lineage>
        <taxon>Bacteria</taxon>
        <taxon>Pseudomonadati</taxon>
        <taxon>Bacteroidota</taxon>
        <taxon>Sphingobacteriia</taxon>
        <taxon>Sphingobacteriales</taxon>
        <taxon>Sphingobacteriaceae</taxon>
        <taxon>Mucilaginibacter</taxon>
    </lineage>
</organism>
<dbReference type="SUPFAM" id="SSF81901">
    <property type="entry name" value="HCP-like"/>
    <property type="match status" value="1"/>
</dbReference>
<dbReference type="PANTHER" id="PTHR12558">
    <property type="entry name" value="CELL DIVISION CYCLE 16,23,27"/>
    <property type="match status" value="1"/>
</dbReference>
<gene>
    <name evidence="2" type="ORF">EWM62_06275</name>
</gene>
<feature type="signal peptide" evidence="1">
    <location>
        <begin position="1"/>
        <end position="19"/>
    </location>
</feature>
<sequence length="381" mass="42857">MKSTLIFIAACLLSASVFAQQTPVDDALLLDYYQTQRFAEASDYLKKAYTEPITSAKALGQLAYTSNMAGHLSDAEGYYQRIYDIDSTNTAVLYSLGSLNLRRGNNLKAEVYYKRIIARDTTNFMAYKQLATISHDKNDLTSYIGYLQRANKLNPAEPDVAADLSDIYVSMKFNGQAEKVLSGALTADPENVVLLNSLMKLQYAQKKWLETISTCLKLVGFGSQSGLVLTKLGVAYYNIKNYECSLAAFMDMDENARNETSYYYTALAYKALKDQPMAIFYLQKAITEGISPNIASYYGEIADSNEKQSRYKKAISAYQKSMQFDETPMIYYSLANVYDTNLKDKKSAVKYYKKYLAGKPPVNKQKSFIDYSKSRVAALSR</sequence>
<dbReference type="Pfam" id="PF13181">
    <property type="entry name" value="TPR_8"/>
    <property type="match status" value="2"/>
</dbReference>
<feature type="chain" id="PRO_5020490265" evidence="1">
    <location>
        <begin position="20"/>
        <end position="381"/>
    </location>
</feature>
<dbReference type="OrthoDB" id="1221582at2"/>
<dbReference type="EMBL" id="SEWG01000002">
    <property type="protein sequence ID" value="RYU91542.1"/>
    <property type="molecule type" value="Genomic_DNA"/>
</dbReference>
<dbReference type="Gene3D" id="1.25.40.10">
    <property type="entry name" value="Tetratricopeptide repeat domain"/>
    <property type="match status" value="2"/>
</dbReference>
<dbReference type="PANTHER" id="PTHR12558:SF13">
    <property type="entry name" value="CELL DIVISION CYCLE PROTEIN 27 HOMOLOG"/>
    <property type="match status" value="1"/>
</dbReference>
<name>A0A4Q5LQ53_9SPHI</name>
<dbReference type="Proteomes" id="UP000293331">
    <property type="component" value="Unassembled WGS sequence"/>
</dbReference>
<evidence type="ECO:0000313" key="2">
    <source>
        <dbReference type="EMBL" id="RYU91542.1"/>
    </source>
</evidence>
<dbReference type="RefSeq" id="WP_129875799.1">
    <property type="nucleotide sequence ID" value="NZ_SEWG01000002.1"/>
</dbReference>
<comment type="caution">
    <text evidence="2">The sequence shown here is derived from an EMBL/GenBank/DDBJ whole genome shotgun (WGS) entry which is preliminary data.</text>
</comment>
<dbReference type="SMART" id="SM00028">
    <property type="entry name" value="TPR"/>
    <property type="match status" value="4"/>
</dbReference>
<keyword evidence="1" id="KW-0732">Signal</keyword>
<evidence type="ECO:0000313" key="3">
    <source>
        <dbReference type="Proteomes" id="UP000293331"/>
    </source>
</evidence>
<dbReference type="SUPFAM" id="SSF48452">
    <property type="entry name" value="TPR-like"/>
    <property type="match status" value="1"/>
</dbReference>
<reference evidence="2 3" key="1">
    <citation type="submission" date="2019-02" db="EMBL/GenBank/DDBJ databases">
        <title>Bacterial novel species Mucilaginibacter sp. 17JY9-4 isolated from soil.</title>
        <authorList>
            <person name="Jung H.-Y."/>
        </authorList>
    </citation>
    <scope>NUCLEOTIDE SEQUENCE [LARGE SCALE GENOMIC DNA]</scope>
    <source>
        <strain evidence="2 3">17JY9-4</strain>
    </source>
</reference>
<evidence type="ECO:0000256" key="1">
    <source>
        <dbReference type="SAM" id="SignalP"/>
    </source>
</evidence>
<dbReference type="InterPro" id="IPR019734">
    <property type="entry name" value="TPR_rpt"/>
</dbReference>
<accession>A0A4Q5LQ53</accession>
<keyword evidence="3" id="KW-1185">Reference proteome</keyword>
<dbReference type="AlphaFoldDB" id="A0A4Q5LQ53"/>
<protein>
    <submittedName>
        <fullName evidence="2">Uncharacterized protein</fullName>
    </submittedName>
</protein>
<proteinExistence type="predicted"/>